<dbReference type="AlphaFoldDB" id="A0A9X3RFP3"/>
<dbReference type="Proteomes" id="UP001146469">
    <property type="component" value="Unassembled WGS sequence"/>
</dbReference>
<dbReference type="SMART" id="SM01260">
    <property type="entry name" value="LANC_like"/>
    <property type="match status" value="1"/>
</dbReference>
<proteinExistence type="predicted"/>
<accession>A0A9X3RFP3</accession>
<protein>
    <submittedName>
        <fullName evidence="2">DUF4135 domain-containing protein</fullName>
    </submittedName>
</protein>
<dbReference type="GO" id="GO:0031179">
    <property type="term" value="P:peptide modification"/>
    <property type="evidence" value="ECO:0007669"/>
    <property type="project" value="InterPro"/>
</dbReference>
<keyword evidence="3" id="KW-1185">Reference proteome</keyword>
<dbReference type="SUPFAM" id="SSF158745">
    <property type="entry name" value="LanC-like"/>
    <property type="match status" value="1"/>
</dbReference>
<gene>
    <name evidence="2" type="ORF">L8V00_00435</name>
</gene>
<evidence type="ECO:0000259" key="1">
    <source>
        <dbReference type="Pfam" id="PF13575"/>
    </source>
</evidence>
<dbReference type="Pfam" id="PF13575">
    <property type="entry name" value="DUF4135"/>
    <property type="match status" value="1"/>
</dbReference>
<dbReference type="EMBL" id="JAKMUT010000001">
    <property type="protein sequence ID" value="MCZ9288682.1"/>
    <property type="molecule type" value="Genomic_DNA"/>
</dbReference>
<evidence type="ECO:0000313" key="3">
    <source>
        <dbReference type="Proteomes" id="UP001146469"/>
    </source>
</evidence>
<dbReference type="PRINTS" id="PR01950">
    <property type="entry name" value="LANCSUPER"/>
</dbReference>
<dbReference type="InterPro" id="IPR007822">
    <property type="entry name" value="LANC-like"/>
</dbReference>
<sequence>MSIALTKSVAIRDKLRKRIVEHSWISEGEVNAAVQAAHRSLLNRYPRELVLELSQNICDAVADLQDLRSSGEAVDVTQFSQYIFPALRRLVVPSSENSWPRVEPFQDAVVEQWTQEAARIAGRWLQEQLISGERLKANPESAVAIRLAWALERSAIAFAEAEQHLLEDELKLLDAGVVRASQTINPSTERLSEAVTQVIGGLGDPHCGHHTVLRIDFTEGRSVIYRPRAMDSDAAMMQITDLLGFPRAPRCITSADHGWSEYITDAEESERPAVAYWHAAGQWLALGHVLAGTDFHFGNFLAAEGLPTLIDMETLFQPEFGLWETENEQRFNQTVLRVGLLPHRIGKGADSVETGLIRQRTAEGAKFPFPVPRVTVGEDGERRFEMISTMPEEDPAGVYMDRDDATVDEVRLAVRQGFDAGIRALADSSDTVERIVAEHSQIRSRVILTPTYRYAHVRNVAVNPHIVDDPELVAWANAQILLWGDKQLWEAEMSALAEDDYPAFSVARDSREIRSLDGRALESGPPGVGDKAEDDSAHAKIVRSPAAVVQCNLRALRAKSEGELEQAVADQLKWIDASFIGRYQQNRFNAPEEYATTIGTPLELLEQVTDFLVQRAGHNPESIFGTDFLASTVGEDFDRNWQPGASSDQFYGGTAGSLYFLACLVSAADQGRIPAETSDVTAVRELLERAVSSLGDQLGGTGGMPLVVPWEHTPSGWSSGTMGQLLALAQCRASATPPSDEAIPNLISQATRDLRVYWAGLSEEEIAGLAVSDLEVINGLAGNIRVLSYLGEVEGKEAYLNISSGVAAGAQVLETWLSLQPWNDEDFCGYAHGLAGIVDTYLGIGGNPHTARLAVQHIVDFLQRSEPDSIAAGWCHGAAGYGLLAVTLMRSVDADLRDRAQQVLQLIAPQLLKERDHVGLSACHGSIGVLEVVAVLEEASAGTRVELPWEPGWLTAAQRDLVERTMPADMAGANTKETFSGSLMCGMAGIGQYLLGLSTDGFAEAHGEEATSGVTNVLGRAPRLVAAPWHG</sequence>
<dbReference type="Gene3D" id="1.50.10.20">
    <property type="match status" value="1"/>
</dbReference>
<reference evidence="2" key="1">
    <citation type="submission" date="2022-02" db="EMBL/GenBank/DDBJ databases">
        <title>Corynebacterium sp. from urogenital microbiome.</title>
        <authorList>
            <person name="Cappelli E.A."/>
            <person name="Ribeiro T.G."/>
            <person name="Peixe L."/>
        </authorList>
    </citation>
    <scope>NUCLEOTIDE SEQUENCE</scope>
    <source>
        <strain evidence="2">C8Ua_174</strain>
    </source>
</reference>
<evidence type="ECO:0000313" key="2">
    <source>
        <dbReference type="EMBL" id="MCZ9288682.1"/>
    </source>
</evidence>
<name>A0A9X3RFP3_9CORY</name>
<dbReference type="Pfam" id="PF05147">
    <property type="entry name" value="LANC_like"/>
    <property type="match status" value="1"/>
</dbReference>
<feature type="domain" description="Lantibiotic biosynthesis protein dehydration" evidence="1">
    <location>
        <begin position="183"/>
        <end position="506"/>
    </location>
</feature>
<dbReference type="InterPro" id="IPR025410">
    <property type="entry name" value="Lant_dehyd"/>
</dbReference>
<organism evidence="2 3">
    <name type="scientific">Corynebacterium evansiae</name>
    <dbReference type="NCBI Taxonomy" id="2913499"/>
    <lineage>
        <taxon>Bacteria</taxon>
        <taxon>Bacillati</taxon>
        <taxon>Actinomycetota</taxon>
        <taxon>Actinomycetes</taxon>
        <taxon>Mycobacteriales</taxon>
        <taxon>Corynebacteriaceae</taxon>
        <taxon>Corynebacterium</taxon>
    </lineage>
</organism>
<dbReference type="RefSeq" id="WP_269943911.1">
    <property type="nucleotide sequence ID" value="NZ_JAKMUT010000001.1"/>
</dbReference>
<comment type="caution">
    <text evidence="2">The sequence shown here is derived from an EMBL/GenBank/DDBJ whole genome shotgun (WGS) entry which is preliminary data.</text>
</comment>